<dbReference type="PROSITE" id="PS51318">
    <property type="entry name" value="TAT"/>
    <property type="match status" value="1"/>
</dbReference>
<dbReference type="PANTHER" id="PTHR10353:SF36">
    <property type="entry name" value="LP05116P"/>
    <property type="match status" value="1"/>
</dbReference>
<dbReference type="SUPFAM" id="SSF51445">
    <property type="entry name" value="(Trans)glycosidases"/>
    <property type="match status" value="1"/>
</dbReference>
<evidence type="ECO:0000313" key="5">
    <source>
        <dbReference type="EMBL" id="RST30650.1"/>
    </source>
</evidence>
<dbReference type="PANTHER" id="PTHR10353">
    <property type="entry name" value="GLYCOSYL HYDROLASE"/>
    <property type="match status" value="1"/>
</dbReference>
<evidence type="ECO:0000313" key="6">
    <source>
        <dbReference type="Proteomes" id="UP000274661"/>
    </source>
</evidence>
<comment type="caution">
    <text evidence="5">The sequence shown here is derived from an EMBL/GenBank/DDBJ whole genome shotgun (WGS) entry which is preliminary data.</text>
</comment>
<dbReference type="Gene3D" id="3.20.20.80">
    <property type="entry name" value="Glycosidases"/>
    <property type="match status" value="1"/>
</dbReference>
<dbReference type="GO" id="GO:0016052">
    <property type="term" value="P:carbohydrate catabolic process"/>
    <property type="evidence" value="ECO:0007669"/>
    <property type="project" value="TreeGrafter"/>
</dbReference>
<keyword evidence="3" id="KW-0326">Glycosidase</keyword>
<sequence>MIDRRTFIAATAATAAAPGVAAPLRSGGAFPEGFLWGAATAAHQVEGNNVNSDCWALEHVTPTVFAEPSGDAANSFQLWPTDLDLVRNMGLNSYRFSLEWARIEPEPGAFSTAMLDHYKAMIEGCRARGLTPMVTFNHFTTPRWFAARGGWTAADSPQLFARYCERAARHLAGSIGYATTLNEPNLAGLLQEVLPPTIGPRLVAVDKAMSEAAARKFDVPLFYAGNGLYAPDPAVVRRNLLAGHAAGRAAIKAVRGDLPVGVSLAMLDEQAAPGGERLRDAARERLYAPWLRAARGDEFVGVQNYERNVWGPAGKLPAPAGAVRNYAGNEVYAGSLAGTVRYAHSVAGVPVIVTEHGVGTDDDRVRAALIPAALAELRKAMAGGVPVKGYVHWSLVDNFEWVFGYKPKFGLHSLDRTTFKRTPKPSVSVYSAIARRNAV</sequence>
<protein>
    <submittedName>
        <fullName evidence="5">Glycoside hydrolase family 1 protein</fullName>
    </submittedName>
</protein>
<reference evidence="5 6" key="1">
    <citation type="submission" date="2018-12" db="EMBL/GenBank/DDBJ databases">
        <title>Sphingomonas sp. HMF7854 Genome sequencing and assembly.</title>
        <authorList>
            <person name="Cha I."/>
            <person name="Kang H."/>
            <person name="Kim H."/>
            <person name="Kang J."/>
            <person name="Joh K."/>
        </authorList>
    </citation>
    <scope>NUCLEOTIDE SEQUENCE [LARGE SCALE GENOMIC DNA]</scope>
    <source>
        <strain evidence="5 6">HMF7854</strain>
    </source>
</reference>
<dbReference type="InterPro" id="IPR006311">
    <property type="entry name" value="TAT_signal"/>
</dbReference>
<organism evidence="5 6">
    <name type="scientific">Sphingomonas ginkgonis</name>
    <dbReference type="NCBI Taxonomy" id="2315330"/>
    <lineage>
        <taxon>Bacteria</taxon>
        <taxon>Pseudomonadati</taxon>
        <taxon>Pseudomonadota</taxon>
        <taxon>Alphaproteobacteria</taxon>
        <taxon>Sphingomonadales</taxon>
        <taxon>Sphingomonadaceae</taxon>
        <taxon>Sphingomonas</taxon>
    </lineage>
</organism>
<evidence type="ECO:0000256" key="3">
    <source>
        <dbReference type="ARBA" id="ARBA00023295"/>
    </source>
</evidence>
<comment type="similarity">
    <text evidence="1 4">Belongs to the glycosyl hydrolase 1 family.</text>
</comment>
<dbReference type="Pfam" id="PF00232">
    <property type="entry name" value="Glyco_hydro_1"/>
    <property type="match status" value="2"/>
</dbReference>
<evidence type="ECO:0000256" key="2">
    <source>
        <dbReference type="ARBA" id="ARBA00022801"/>
    </source>
</evidence>
<evidence type="ECO:0000256" key="4">
    <source>
        <dbReference type="RuleBase" id="RU003690"/>
    </source>
</evidence>
<keyword evidence="2 5" id="KW-0378">Hydrolase</keyword>
<keyword evidence="6" id="KW-1185">Reference proteome</keyword>
<dbReference type="InterPro" id="IPR017853">
    <property type="entry name" value="GH"/>
</dbReference>
<dbReference type="AlphaFoldDB" id="A0A3R9YII6"/>
<evidence type="ECO:0000256" key="1">
    <source>
        <dbReference type="ARBA" id="ARBA00010838"/>
    </source>
</evidence>
<accession>A0A3R9YII6</accession>
<dbReference type="OrthoDB" id="9765195at2"/>
<gene>
    <name evidence="5" type="ORF">HMF7854_07245</name>
</gene>
<dbReference type="EMBL" id="RWJF01000001">
    <property type="protein sequence ID" value="RST30650.1"/>
    <property type="molecule type" value="Genomic_DNA"/>
</dbReference>
<dbReference type="PRINTS" id="PR00131">
    <property type="entry name" value="GLHYDRLASE1"/>
</dbReference>
<name>A0A3R9YII6_9SPHN</name>
<dbReference type="GO" id="GO:0008422">
    <property type="term" value="F:beta-glucosidase activity"/>
    <property type="evidence" value="ECO:0007669"/>
    <property type="project" value="TreeGrafter"/>
</dbReference>
<dbReference type="RefSeq" id="WP_126718483.1">
    <property type="nucleotide sequence ID" value="NZ_RWJF01000001.1"/>
</dbReference>
<dbReference type="InterPro" id="IPR001360">
    <property type="entry name" value="Glyco_hydro_1"/>
</dbReference>
<dbReference type="GO" id="GO:0005829">
    <property type="term" value="C:cytosol"/>
    <property type="evidence" value="ECO:0007669"/>
    <property type="project" value="TreeGrafter"/>
</dbReference>
<proteinExistence type="inferred from homology"/>
<dbReference type="Proteomes" id="UP000274661">
    <property type="component" value="Unassembled WGS sequence"/>
</dbReference>